<dbReference type="EMBL" id="JAWIZZ010000051">
    <property type="protein sequence ID" value="KAK5778832.1"/>
    <property type="molecule type" value="Genomic_DNA"/>
</dbReference>
<keyword evidence="2" id="KW-1185">Reference proteome</keyword>
<evidence type="ECO:0000313" key="2">
    <source>
        <dbReference type="Proteomes" id="UP001306508"/>
    </source>
</evidence>
<proteinExistence type="predicted"/>
<evidence type="ECO:0008006" key="3">
    <source>
        <dbReference type="Google" id="ProtNLM"/>
    </source>
</evidence>
<sequence>MFGPFKPSSTLLGGLLWKIPWRMSMGQKARQRLRLRQVDNVIKQLTLGLHVARCETKGIQYDDALKMRKKFKPRSKMLRLYNKSSFFPKEEQMSSKNKYTVFDREERDYRKGIHKVPKWTKVSQYLYLAQQLQTLQENLQITRNELNTMSTQCNTHIVNQLGRIHTSWFKSTNQWLGVELSKKK</sequence>
<gene>
    <name evidence="1" type="ORF">RI543_003757</name>
</gene>
<protein>
    <recommendedName>
        <fullName evidence="3">54S ribosomal protein L31, mitochondrial</fullName>
    </recommendedName>
</protein>
<reference evidence="2" key="1">
    <citation type="submission" date="2023-07" db="EMBL/GenBank/DDBJ databases">
        <title>A draft genome of Kazachstania heterogenica Y-27499.</title>
        <authorList>
            <person name="Donic C."/>
            <person name="Kralova J.S."/>
            <person name="Fidel L."/>
            <person name="Ben-Dor S."/>
            <person name="Jung S."/>
        </authorList>
    </citation>
    <scope>NUCLEOTIDE SEQUENCE [LARGE SCALE GENOMIC DNA]</scope>
    <source>
        <strain evidence="2">Y27499</strain>
    </source>
</reference>
<dbReference type="PANTHER" id="PTHR28271:SF1">
    <property type="entry name" value="LARGE RIBOSOMAL SUBUNIT PROTEIN ML60"/>
    <property type="match status" value="1"/>
</dbReference>
<accession>A0AAN8A6K4</accession>
<evidence type="ECO:0000313" key="1">
    <source>
        <dbReference type="EMBL" id="KAK5778832.1"/>
    </source>
</evidence>
<comment type="caution">
    <text evidence="1">The sequence shown here is derived from an EMBL/GenBank/DDBJ whole genome shotgun (WGS) entry which is preliminary data.</text>
</comment>
<dbReference type="GO" id="GO:0005762">
    <property type="term" value="C:mitochondrial large ribosomal subunit"/>
    <property type="evidence" value="ECO:0007669"/>
    <property type="project" value="TreeGrafter"/>
</dbReference>
<organism evidence="1 2">
    <name type="scientific">Arxiozyma heterogenica</name>
    <dbReference type="NCBI Taxonomy" id="278026"/>
    <lineage>
        <taxon>Eukaryota</taxon>
        <taxon>Fungi</taxon>
        <taxon>Dikarya</taxon>
        <taxon>Ascomycota</taxon>
        <taxon>Saccharomycotina</taxon>
        <taxon>Saccharomycetes</taxon>
        <taxon>Saccharomycetales</taxon>
        <taxon>Saccharomycetaceae</taxon>
        <taxon>Arxiozyma</taxon>
    </lineage>
</organism>
<dbReference type="InterPro" id="IPR016340">
    <property type="entry name" value="Ribosomal_mL60"/>
</dbReference>
<dbReference type="PANTHER" id="PTHR28271">
    <property type="entry name" value="54S RIBOSOMAL PROTEIN L31, MITOCHONDRIAL"/>
    <property type="match status" value="1"/>
</dbReference>
<name>A0AAN8A6K4_9SACH</name>
<dbReference type="AlphaFoldDB" id="A0AAN8A6K4"/>
<dbReference type="Pfam" id="PF09784">
    <property type="entry name" value="L31"/>
    <property type="match status" value="1"/>
</dbReference>
<dbReference type="Proteomes" id="UP001306508">
    <property type="component" value="Unassembled WGS sequence"/>
</dbReference>
<dbReference type="GO" id="GO:0003735">
    <property type="term" value="F:structural constituent of ribosome"/>
    <property type="evidence" value="ECO:0007669"/>
    <property type="project" value="TreeGrafter"/>
</dbReference>